<protein>
    <recommendedName>
        <fullName evidence="3">AMP-dependent synthetase/ligase domain-containing protein</fullName>
    </recommendedName>
</protein>
<dbReference type="EMBL" id="CP017305">
    <property type="protein sequence ID" value="AOS82763.1"/>
    <property type="molecule type" value="Genomic_DNA"/>
</dbReference>
<comment type="similarity">
    <text evidence="1">Belongs to the ATP-dependent AMP-binding enzyme family.</text>
</comment>
<evidence type="ECO:0000259" key="3">
    <source>
        <dbReference type="Pfam" id="PF00501"/>
    </source>
</evidence>
<dbReference type="PANTHER" id="PTHR43201">
    <property type="entry name" value="ACYL-COA SYNTHETASE"/>
    <property type="match status" value="1"/>
</dbReference>
<dbReference type="GO" id="GO:0031956">
    <property type="term" value="F:medium-chain fatty acid-CoA ligase activity"/>
    <property type="evidence" value="ECO:0007669"/>
    <property type="project" value="TreeGrafter"/>
</dbReference>
<gene>
    <name evidence="4" type="ORF">BIU88_00515</name>
</gene>
<proteinExistence type="inferred from homology"/>
<evidence type="ECO:0000256" key="2">
    <source>
        <dbReference type="ARBA" id="ARBA00022598"/>
    </source>
</evidence>
<dbReference type="InterPro" id="IPR000873">
    <property type="entry name" value="AMP-dep_synth/lig_dom"/>
</dbReference>
<evidence type="ECO:0000256" key="1">
    <source>
        <dbReference type="ARBA" id="ARBA00006432"/>
    </source>
</evidence>
<dbReference type="Gene3D" id="3.40.50.12780">
    <property type="entry name" value="N-terminal domain of ligase-like"/>
    <property type="match status" value="1"/>
</dbReference>
<accession>A0A1D8CY81</accession>
<reference evidence="4" key="1">
    <citation type="submission" date="2016-09" db="EMBL/GenBank/DDBJ databases">
        <title>Genome sequence of Chlorobaculum limnaeum.</title>
        <authorList>
            <person name="Liu Z."/>
            <person name="Tank M."/>
            <person name="Bryant D.A."/>
        </authorList>
    </citation>
    <scope>NUCLEOTIDE SEQUENCE [LARGE SCALE GENOMIC DNA]</scope>
    <source>
        <strain evidence="4">DSM 1677</strain>
    </source>
</reference>
<feature type="domain" description="AMP-dependent synthetase/ligase" evidence="3">
    <location>
        <begin position="111"/>
        <end position="331"/>
    </location>
</feature>
<sequence length="465" mass="51375">MSFFWYTCEQFKHATAVRLADGSGIAYQELIQRADRIVDTIPQGSLVALECENTPECVAAYLGCLRKGVVPVLIDAALESGLRDSLYARYSPVAVWRRLPENDEFAWRATGCASPLLHPDLALLLSTSGTTGSPRLARLSRRNLQANAESIVSYLGINDYDRAITSLPMHYSYGLSIINTHLLAGATILVTVDSVMARSFWQFMGNAKATSFAGVPAMYEMLNRLRIDTMELPALRTMTQAGGRLSPENVMWFAEYSRQRMIEFYVMYGQTEATARMSYLPVERLLDKPSSIGVAIPGGEFSLHDAHGALIDQANEVGELVYRGPNVMMGYADTAEDLSRGDDLCGVLATGDLAKRDAEGFYTIVGRLKRFIKIHGNRISLDDVERRIQQRGITAYATSHDDKLIIALEAGCKTPSELAAMIMKEYKLHYSVVHVVACREVPLTSSGKVSYPELLDTITSGREDI</sequence>
<keyword evidence="2" id="KW-0436">Ligase</keyword>
<evidence type="ECO:0000313" key="5">
    <source>
        <dbReference type="Proteomes" id="UP000095185"/>
    </source>
</evidence>
<organism evidence="4 5">
    <name type="scientific">Chlorobaculum limnaeum</name>
    <dbReference type="NCBI Taxonomy" id="274537"/>
    <lineage>
        <taxon>Bacteria</taxon>
        <taxon>Pseudomonadati</taxon>
        <taxon>Chlorobiota</taxon>
        <taxon>Chlorobiia</taxon>
        <taxon>Chlorobiales</taxon>
        <taxon>Chlorobiaceae</taxon>
        <taxon>Chlorobaculum</taxon>
    </lineage>
</organism>
<dbReference type="Pfam" id="PF00501">
    <property type="entry name" value="AMP-binding"/>
    <property type="match status" value="1"/>
</dbReference>
<evidence type="ECO:0000313" key="4">
    <source>
        <dbReference type="EMBL" id="AOS82763.1"/>
    </source>
</evidence>
<dbReference type="AlphaFoldDB" id="A0A1D8CY81"/>
<dbReference type="KEGG" id="clz:BIU88_00515"/>
<dbReference type="STRING" id="274537.BIU88_00515"/>
<keyword evidence="5" id="KW-1185">Reference proteome</keyword>
<dbReference type="Proteomes" id="UP000095185">
    <property type="component" value="Chromosome"/>
</dbReference>
<dbReference type="GO" id="GO:0006631">
    <property type="term" value="P:fatty acid metabolic process"/>
    <property type="evidence" value="ECO:0007669"/>
    <property type="project" value="TreeGrafter"/>
</dbReference>
<dbReference type="SUPFAM" id="SSF56801">
    <property type="entry name" value="Acetyl-CoA synthetase-like"/>
    <property type="match status" value="1"/>
</dbReference>
<dbReference type="InterPro" id="IPR042099">
    <property type="entry name" value="ANL_N_sf"/>
</dbReference>
<dbReference type="RefSeq" id="WP_069808495.1">
    <property type="nucleotide sequence ID" value="NZ_CP017305.1"/>
</dbReference>
<dbReference type="PANTHER" id="PTHR43201:SF5">
    <property type="entry name" value="MEDIUM-CHAIN ACYL-COA LIGASE ACSF2, MITOCHONDRIAL"/>
    <property type="match status" value="1"/>
</dbReference>
<dbReference type="OrthoDB" id="4317020at2"/>
<name>A0A1D8CY81_CHLLM</name>